<dbReference type="FunFam" id="3.20.20.300:FF:000004">
    <property type="entry name" value="probable beta-D-xylosidase 7"/>
    <property type="match status" value="1"/>
</dbReference>
<dbReference type="InterPro" id="IPR036881">
    <property type="entry name" value="Glyco_hydro_3_C_sf"/>
</dbReference>
<evidence type="ECO:0000313" key="11">
    <source>
        <dbReference type="EMBL" id="URE13535.1"/>
    </source>
</evidence>
<feature type="compositionally biased region" description="Low complexity" evidence="8">
    <location>
        <begin position="2582"/>
        <end position="2591"/>
    </location>
</feature>
<dbReference type="Gene3D" id="3.40.50.1700">
    <property type="entry name" value="Glycoside hydrolase family 3 C-terminal domain"/>
    <property type="match status" value="1"/>
</dbReference>
<feature type="compositionally biased region" description="Polar residues" evidence="8">
    <location>
        <begin position="2551"/>
        <end position="2560"/>
    </location>
</feature>
<keyword evidence="4 9" id="KW-0732">Signal</keyword>
<dbReference type="InterPro" id="IPR046837">
    <property type="entry name" value="Laa1/Sip1/HEATR5-like_HEAT"/>
</dbReference>
<dbReference type="InterPro" id="IPR026891">
    <property type="entry name" value="Fn3-like"/>
</dbReference>
<evidence type="ECO:0000259" key="10">
    <source>
        <dbReference type="SMART" id="SM01217"/>
    </source>
</evidence>
<feature type="region of interest" description="Disordered" evidence="8">
    <location>
        <begin position="2625"/>
        <end position="2688"/>
    </location>
</feature>
<reference evidence="11" key="1">
    <citation type="submission" date="2022-05" db="EMBL/GenBank/DDBJ databases">
        <title>The Musa troglodytarum L. genome provides insights into the mechanism of non-climacteric behaviour and enrichment of carotenoids.</title>
        <authorList>
            <person name="Wang J."/>
        </authorList>
    </citation>
    <scope>NUCLEOTIDE SEQUENCE</scope>
    <source>
        <tissue evidence="11">Leaf</tissue>
    </source>
</reference>
<dbReference type="Pfam" id="PF20210">
    <property type="entry name" value="Laa1_Sip1_HTR5"/>
    <property type="match status" value="1"/>
</dbReference>
<evidence type="ECO:0000256" key="8">
    <source>
        <dbReference type="SAM" id="MobiDB-lite"/>
    </source>
</evidence>
<dbReference type="PANTHER" id="PTHR46975">
    <property type="entry name" value="PROTEIN SWEETIE"/>
    <property type="match status" value="1"/>
</dbReference>
<dbReference type="SUPFAM" id="SSF52279">
    <property type="entry name" value="Beta-D-glucan exohydrolase, C-terminal domain"/>
    <property type="match status" value="1"/>
</dbReference>
<evidence type="ECO:0000256" key="5">
    <source>
        <dbReference type="ARBA" id="ARBA00022801"/>
    </source>
</evidence>
<feature type="chain" id="PRO_5038650794" evidence="9">
    <location>
        <begin position="30"/>
        <end position="2748"/>
    </location>
</feature>
<feature type="compositionally biased region" description="Polar residues" evidence="8">
    <location>
        <begin position="2658"/>
        <end position="2673"/>
    </location>
</feature>
<evidence type="ECO:0000256" key="6">
    <source>
        <dbReference type="ARBA" id="ARBA00023180"/>
    </source>
</evidence>
<dbReference type="InterPro" id="IPR017853">
    <property type="entry name" value="GH"/>
</dbReference>
<keyword evidence="6" id="KW-0325">Glycoprotein</keyword>
<dbReference type="PANTHER" id="PTHR46975:SF2">
    <property type="entry name" value="PROTEIN SWEETIE"/>
    <property type="match status" value="1"/>
</dbReference>
<dbReference type="Pfam" id="PF00933">
    <property type="entry name" value="Glyco_hydro_3"/>
    <property type="match status" value="1"/>
</dbReference>
<dbReference type="Proteomes" id="UP001055439">
    <property type="component" value="Chromosome 6"/>
</dbReference>
<feature type="compositionally biased region" description="Basic and acidic residues" evidence="8">
    <location>
        <begin position="2677"/>
        <end position="2688"/>
    </location>
</feature>
<dbReference type="InterPro" id="IPR036962">
    <property type="entry name" value="Glyco_hydro_3_N_sf"/>
</dbReference>
<protein>
    <submittedName>
        <fullName evidence="11">Heat repeat-containing protein</fullName>
    </submittedName>
</protein>
<feature type="compositionally biased region" description="Basic and acidic residues" evidence="8">
    <location>
        <begin position="2517"/>
        <end position="2527"/>
    </location>
</feature>
<dbReference type="InterPro" id="IPR044218">
    <property type="entry name" value="SWEETIE"/>
</dbReference>
<comment type="similarity">
    <text evidence="2">Belongs to the HEATR5 family.</text>
</comment>
<name>A0A9E7KF74_9LILI</name>
<evidence type="ECO:0000256" key="9">
    <source>
        <dbReference type="SAM" id="SignalP"/>
    </source>
</evidence>
<feature type="compositionally biased region" description="Basic and acidic residues" evidence="8">
    <location>
        <begin position="2638"/>
        <end position="2655"/>
    </location>
</feature>
<dbReference type="Gene3D" id="3.20.20.300">
    <property type="entry name" value="Glycoside hydrolase, family 3, N-terminal domain"/>
    <property type="match status" value="1"/>
</dbReference>
<feature type="signal peptide" evidence="9">
    <location>
        <begin position="1"/>
        <end position="29"/>
    </location>
</feature>
<dbReference type="GO" id="GO:0004553">
    <property type="term" value="F:hydrolase activity, hydrolyzing O-glycosyl compounds"/>
    <property type="evidence" value="ECO:0007669"/>
    <property type="project" value="InterPro"/>
</dbReference>
<dbReference type="InterPro" id="IPR013783">
    <property type="entry name" value="Ig-like_fold"/>
</dbReference>
<evidence type="ECO:0000256" key="1">
    <source>
        <dbReference type="ARBA" id="ARBA00004613"/>
    </source>
</evidence>
<feature type="domain" description="Fibronectin type III-like" evidence="10">
    <location>
        <begin position="701"/>
        <end position="767"/>
    </location>
</feature>
<dbReference type="Pfam" id="PF01915">
    <property type="entry name" value="Glyco_hydro_3_C"/>
    <property type="match status" value="1"/>
</dbReference>
<dbReference type="SUPFAM" id="SSF48371">
    <property type="entry name" value="ARM repeat"/>
    <property type="match status" value="2"/>
</dbReference>
<comment type="subcellular location">
    <subcellularLocation>
        <location evidence="1">Secreted</location>
    </subcellularLocation>
</comment>
<accession>A0A9E7KF74</accession>
<dbReference type="EMBL" id="CP097508">
    <property type="protein sequence ID" value="URE13535.1"/>
    <property type="molecule type" value="Genomic_DNA"/>
</dbReference>
<dbReference type="InterPro" id="IPR001764">
    <property type="entry name" value="Glyco_hydro_3_N"/>
</dbReference>
<proteinExistence type="inferred from homology"/>
<feature type="compositionally biased region" description="Acidic residues" evidence="8">
    <location>
        <begin position="2528"/>
        <end position="2546"/>
    </location>
</feature>
<dbReference type="GO" id="GO:0005975">
    <property type="term" value="P:carbohydrate metabolic process"/>
    <property type="evidence" value="ECO:0007669"/>
    <property type="project" value="InterPro"/>
</dbReference>
<dbReference type="OrthoDB" id="192608at2759"/>
<dbReference type="SMART" id="SM01217">
    <property type="entry name" value="Fn3_like"/>
    <property type="match status" value="1"/>
</dbReference>
<dbReference type="Gene3D" id="2.60.40.10">
    <property type="entry name" value="Immunoglobulins"/>
    <property type="match status" value="1"/>
</dbReference>
<dbReference type="GO" id="GO:0005576">
    <property type="term" value="C:extracellular region"/>
    <property type="evidence" value="ECO:0007669"/>
    <property type="project" value="UniProtKB-SubCell"/>
</dbReference>
<sequence length="2748" mass="300534">MGEASKSRLSDLLLPLCFVGFLCCDGVSGQGPIFACDVASNRSLAGFGFCNVSWGTKQRVKDLVKRLTLQEKVGFLVNKAMAVPRLGIPSYEWWSEALHGVSYVGPGTRFSTLVPGATSFPQVILTAASFNATLFKAIGKVVSTEARAMHNVGLAGLTYWSPNVNIFRDPRWGRGQETPGEDPVLASKYATGYVRGLQEADDPDKLKVAACCKHYTAYDVDNWKGIERYTFNAKVTKQDLDDTFQPPFKSCVIEGNVASVMCSYNQVNGVPTCADKDLLAGTVRGDWKLNGYIVSDCDSVNELYSRQHYTKTPEDAAAITILADGRLISSAGLDLNCGTFLSDHTLAAVQGGKLREKDVDKAIANNFAVLMRLGFFDGDPRKLPYGDLGPKDVCTAANQELAREAARQGIVLLKNSEGSLPLDPESIGSLAVIGPNANATFTMIGNYEGTPCRYTTPLQGLAANVKTVYATGCANVGCAGNDLQLDSAKAAAAAADATVLVVGADQSIERESFDRVDLLLPGQQTSLITEVAEVAKGPVILVIMSGGPFDISFAKTSDDISSILWVGYPGEAGGAAIADIIFGHCNPGGRLPVTWYPQSFADSVPMTDMRMRPDPSTDYPGRTYRFYTGDVVYEFGDGLSYTDYTHHLVKAPEMVSIPLEEGHSCYSQRCNSVDLAGNACDGLAFDVHLRVQNSGGMAGSHTVFLFSTPPAVHNAPRKHLLGFEKVYLGPKAAGDVVFKVDVCKDLSVVDELGNRKLALALRTSPLSTLSMARREADAIPLSRFGVLVAQLGSIVASAPQQPPDAILCFDLLSELLAAIEEEPKESIQQWQRKCEDALYSLLILGARLPVRRLASLAMVRVISKGDGISIYSRVSSLQGWLADGKRSEVLSCAGVAHCLGELYSLFGRRITSGLTETTSLAAKLMKFHEDFVRKDALQMLGNALEGCGGSGPSTAYSEAYRMIMRVGVNDKSFVVRMAAARCLKAFASIGGPGLVITELENSILDAFAEALGGLLALAMNPEAQVKQQGNKGPAPVRKLEDASGVHAKDLRVGLTLSWVSFLQVLHHKYHVPDSELQNFALVVMDILKGNDFADPHALACVLYVLRVGIADQLTESSQRSFLGFLGRKLDTADCSPSMRVATLRILSYLLNNLGEVPDEFKDILDNTVVGALCDSSSHVRIEAALTLRALAKVDPACVGGLISYGVTTLHALRESGSLEKGTNLNLELNSLHGQATLLAALVSISPKLLLGYPARLPQSVFEVSKKMLSSFSRNPFAAIVEKEAGWLLLASLVANMPKEELEDQVFDVLLLWAGPFAGNPESYFRQAQDLAAELYVLSAAVEALTAFIRSFVCPTVAAFNGVLLQPVLAYLSGALFYISFFSSKQLPNMKSALALFTTRTLMAYQSIPNPMAYETDHQQIIEICTSPFSDWYEDELRAFDGGKDGLMPCVWDDDICIFPRSESISKMLVNQMLLCFGTMFAMQDNGGKLMLLNKVDQCIKNSKKQPWHVASVTNACVGMLAGLKYLLALRNQKLTVEVLSTIQSIFQGILAEGENFPAQRRASCEGLGLLARLGNDIFTAKLTRSLLGEIVAATDPSYIASIALSLGCIYRSAGGIALTTLVTSAVRSISLLAKSSNASLQLWALHSLLLIVEAAGLSYVPQVQATLFLAMEILMAEESGLVDLRQEIGRLINAIVAVVGPELAPRSTFFSRCKSVIAEISSCQETSTVLESVRFTQQLVLFAPQAASVFSHVQNLLPTLYSRQPILRHLAVSTLRHLIEKDPVAMVETNIEENLFSLLDEETDSEIVNLVCSTITQWLHISCVSCPSRWMNILYNKVLATSARRIASENYSGSGNNKSNGASEGDAASYFGEDDEDMIANSKGEMIHGSTSTIGSVYKRENHIRYRTRLFAAECLSYLPTAVGSNPAHFDISLARSAVTDEHNLSTDWLVLHLQELVSLSYQISTSQFEGMQSIGVRVLSIIMDKAQLVSAVRSAISTSSGPLLLEAGLELATKIVTSRIISGDQVALSRMYALISRPLDEVKDLYYPSFAEWIACKIKIRLLAAHASIKNYVYQLLKEQEDIPHEYLQLVPLFSSSSTILGKYWICILKDYAYICFGLHSKFYYTPFLDGIQFAVVSVEVKKCLDEVWPLILQATVLDAVPAKFKTDNSLKLSDEDSNKIMFLSGHSMVKLEAIEFHFLWGLSQLIMFQGQQLVSDMQVKMFFAADEKRSGVSVPQGTRDSMTSCDIALPVLQSLVNESFFNHGFLSSELCTELLQIVQFCPDAFFESEDFTTAITELCIKYLTATFQSGQDLLADLSAIAKKIAYRTKQKVQALGLHVLKTNAQRELAEGSHRKNQSFILLFTGELLGNLFFLIQRTWKEDVSRESLAVSEDCLKLLFLVHTLAQARECQRHITVLLLEALYLVFSQCIGCHSQELNEVNTTTKRMVSRLVQIPSAATHIRDSMLEMPVLKRQQFQDMIRASIGQGQMKMHDKLNMQPAPNAENNSKVQATDFRQAKVDKRDDNEDHNDDAEDEDEDEDDDWDAFQSFPANTASVSVIDSRDGKTTSEPALCDEPSTVNNHQLNQNNGHGHDHDLLQPNVCEQDNDAQDASPGQAKEMMSLSMEEFEEDSSTRYSNERVTEDTSDRSQDLYHESSGVNEDSTSTVHNSLPSAELCKDEEPTKEKGKAVQFEVEAMDKASDVYVEMHHDAMPAASEDTERNKSSQHQFFEGEVQSICLDHGDGSYE</sequence>
<keyword evidence="7" id="KW-0326">Glycosidase</keyword>
<dbReference type="Pfam" id="PF14310">
    <property type="entry name" value="Fn3-like"/>
    <property type="match status" value="1"/>
</dbReference>
<feature type="region of interest" description="Disordered" evidence="8">
    <location>
        <begin position="2715"/>
        <end position="2735"/>
    </location>
</feature>
<dbReference type="InterPro" id="IPR002772">
    <property type="entry name" value="Glyco_hydro_3_C"/>
</dbReference>
<dbReference type="FunFam" id="3.40.50.1700:FF:000001">
    <property type="entry name" value="probable beta-D-xylosidase 2"/>
    <property type="match status" value="1"/>
</dbReference>
<dbReference type="InterPro" id="IPR011989">
    <property type="entry name" value="ARM-like"/>
</dbReference>
<feature type="region of interest" description="Disordered" evidence="8">
    <location>
        <begin position="2498"/>
        <end position="2601"/>
    </location>
</feature>
<evidence type="ECO:0000256" key="4">
    <source>
        <dbReference type="ARBA" id="ARBA00022729"/>
    </source>
</evidence>
<evidence type="ECO:0000256" key="2">
    <source>
        <dbReference type="ARBA" id="ARBA00008304"/>
    </source>
</evidence>
<gene>
    <name evidence="11" type="ORF">MUK42_03969</name>
</gene>
<dbReference type="InterPro" id="IPR016024">
    <property type="entry name" value="ARM-type_fold"/>
</dbReference>
<dbReference type="Gene3D" id="1.25.10.10">
    <property type="entry name" value="Leucine-rich Repeat Variant"/>
    <property type="match status" value="2"/>
</dbReference>
<keyword evidence="3" id="KW-0964">Secreted</keyword>
<evidence type="ECO:0000256" key="7">
    <source>
        <dbReference type="ARBA" id="ARBA00023295"/>
    </source>
</evidence>
<keyword evidence="5" id="KW-0378">Hydrolase</keyword>
<evidence type="ECO:0000313" key="12">
    <source>
        <dbReference type="Proteomes" id="UP001055439"/>
    </source>
</evidence>
<organism evidence="11 12">
    <name type="scientific">Musa troglodytarum</name>
    <name type="common">fe'i banana</name>
    <dbReference type="NCBI Taxonomy" id="320322"/>
    <lineage>
        <taxon>Eukaryota</taxon>
        <taxon>Viridiplantae</taxon>
        <taxon>Streptophyta</taxon>
        <taxon>Embryophyta</taxon>
        <taxon>Tracheophyta</taxon>
        <taxon>Spermatophyta</taxon>
        <taxon>Magnoliopsida</taxon>
        <taxon>Liliopsida</taxon>
        <taxon>Zingiberales</taxon>
        <taxon>Musaceae</taxon>
        <taxon>Musa</taxon>
    </lineage>
</organism>
<keyword evidence="12" id="KW-1185">Reference proteome</keyword>
<evidence type="ECO:0000256" key="3">
    <source>
        <dbReference type="ARBA" id="ARBA00022525"/>
    </source>
</evidence>
<dbReference type="SUPFAM" id="SSF51445">
    <property type="entry name" value="(Trans)glycosidases"/>
    <property type="match status" value="1"/>
</dbReference>